<evidence type="ECO:0000313" key="2">
    <source>
        <dbReference type="Proteomes" id="UP000261875"/>
    </source>
</evidence>
<accession>A0A2U8I6D6</accession>
<dbReference type="OrthoDB" id="9806595at2"/>
<dbReference type="Proteomes" id="UP000261875">
    <property type="component" value="Chromosome"/>
</dbReference>
<evidence type="ECO:0000313" key="1">
    <source>
        <dbReference type="EMBL" id="AWK14712.1"/>
    </source>
</evidence>
<dbReference type="AlphaFoldDB" id="A0A2U8I6D6"/>
<keyword evidence="2" id="KW-1185">Reference proteome</keyword>
<dbReference type="KEGG" id="fsm:CCS41_09850"/>
<reference evidence="1 2" key="1">
    <citation type="submission" date="2017-05" db="EMBL/GenBank/DDBJ databases">
        <title>Genome sequence of Candidatus Fukatsuia symbiotica and Candidatus Hamiltonella defensa from Acyrthosiphon pisum strain 5D.</title>
        <authorList>
            <person name="Patel V.A."/>
            <person name="Chevignon G."/>
            <person name="Russell J.A."/>
            <person name="Oliver K.M."/>
        </authorList>
    </citation>
    <scope>NUCLEOTIDE SEQUENCE [LARGE SCALE GENOMIC DNA]</scope>
    <source>
        <strain evidence="1 2">5D</strain>
    </source>
</reference>
<dbReference type="RefSeq" id="WP_119797528.1">
    <property type="nucleotide sequence ID" value="NZ_CP021659.1"/>
</dbReference>
<protein>
    <submittedName>
        <fullName evidence="1">Uncharacterized protein</fullName>
    </submittedName>
</protein>
<dbReference type="EMBL" id="CP021659">
    <property type="protein sequence ID" value="AWK14712.1"/>
    <property type="molecule type" value="Genomic_DNA"/>
</dbReference>
<name>A0A2U8I6D6_9GAMM</name>
<organism evidence="1 2">
    <name type="scientific">Candidatus Fukatsuia symbiotica</name>
    <dbReference type="NCBI Taxonomy" id="1878942"/>
    <lineage>
        <taxon>Bacteria</taxon>
        <taxon>Pseudomonadati</taxon>
        <taxon>Pseudomonadota</taxon>
        <taxon>Gammaproteobacteria</taxon>
        <taxon>Enterobacterales</taxon>
        <taxon>Yersiniaceae</taxon>
        <taxon>Candidatus Fukatsuia</taxon>
    </lineage>
</organism>
<gene>
    <name evidence="1" type="ORF">CCS41_09850</name>
</gene>
<sequence length="61" mass="6993">MEKFMLTDEKQQTDGITLYRIAARKPFDGVKAGEVGGWIETETNLSQDGNCWVHDWECMVI</sequence>
<proteinExistence type="predicted"/>